<sequence length="242" mass="27530">MNFDQAKALRLQQWRSTLDDHDFRMRNPEAHRQHLHAMTSTLVAEGLINTLERYDMDEMANAAYWHAVEELQSHPARYCGASSYDVVACDGALILGKIRQTIFHASRDNKDEVRTTYDGKIYSDSRGANLVFNPSGVTARIEDLTLTLPDGRRFDLIETGRMILGVIYTSIDDPDMYRALVDAAQVALEGRELAAYEKMRPFMDLARFRTCPVCLDRFDRRDDCATCSGQGFVIKQPRAGLR</sequence>
<organism evidence="1 2">
    <name type="scientific">Pseudomonas frederiksbergensis</name>
    <dbReference type="NCBI Taxonomy" id="104087"/>
    <lineage>
        <taxon>Bacteria</taxon>
        <taxon>Pseudomonadati</taxon>
        <taxon>Pseudomonadota</taxon>
        <taxon>Gammaproteobacteria</taxon>
        <taxon>Pseudomonadales</taxon>
        <taxon>Pseudomonadaceae</taxon>
        <taxon>Pseudomonas</taxon>
    </lineage>
</organism>
<accession>A0A423I215</accession>
<proteinExistence type="predicted"/>
<name>A0A423I215_9PSED</name>
<reference evidence="1 2" key="1">
    <citation type="submission" date="2016-10" db="EMBL/GenBank/DDBJ databases">
        <title>Comparative genome analysis of multiple Pseudomonas spp. focuses on biocontrol and plant growth promoting traits.</title>
        <authorList>
            <person name="Tao X.-Y."/>
            <person name="Taylor C.G."/>
        </authorList>
    </citation>
    <scope>NUCLEOTIDE SEQUENCE [LARGE SCALE GENOMIC DNA]</scope>
    <source>
        <strain evidence="1 2">36C6</strain>
    </source>
</reference>
<protein>
    <submittedName>
        <fullName evidence="1">Uncharacterized protein</fullName>
    </submittedName>
</protein>
<dbReference type="AlphaFoldDB" id="A0A423I215"/>
<comment type="caution">
    <text evidence="1">The sequence shown here is derived from an EMBL/GenBank/DDBJ whole genome shotgun (WGS) entry which is preliminary data.</text>
</comment>
<dbReference type="EMBL" id="MOBM01000004">
    <property type="protein sequence ID" value="RON19453.1"/>
    <property type="molecule type" value="Genomic_DNA"/>
</dbReference>
<evidence type="ECO:0000313" key="1">
    <source>
        <dbReference type="EMBL" id="RON19453.1"/>
    </source>
</evidence>
<gene>
    <name evidence="1" type="ORF">BK662_02440</name>
</gene>
<evidence type="ECO:0000313" key="2">
    <source>
        <dbReference type="Proteomes" id="UP000284002"/>
    </source>
</evidence>
<dbReference type="Proteomes" id="UP000284002">
    <property type="component" value="Unassembled WGS sequence"/>
</dbReference>
<dbReference type="RefSeq" id="WP_123356438.1">
    <property type="nucleotide sequence ID" value="NZ_MOBM01000004.1"/>
</dbReference>